<dbReference type="SUPFAM" id="SSF48150">
    <property type="entry name" value="DNA-glycosylase"/>
    <property type="match status" value="1"/>
</dbReference>
<dbReference type="GO" id="GO:0006289">
    <property type="term" value="P:nucleotide-excision repair"/>
    <property type="evidence" value="ECO:0007669"/>
    <property type="project" value="TreeGrafter"/>
</dbReference>
<feature type="domain" description="HhH-GPD" evidence="9">
    <location>
        <begin position="19"/>
        <end position="168"/>
    </location>
</feature>
<evidence type="ECO:0000256" key="7">
    <source>
        <dbReference type="ARBA" id="ARBA00023295"/>
    </source>
</evidence>
<dbReference type="OrthoDB" id="2099276at2759"/>
<evidence type="ECO:0000256" key="3">
    <source>
        <dbReference type="ARBA" id="ARBA00022763"/>
    </source>
</evidence>
<dbReference type="GO" id="GO:0000703">
    <property type="term" value="F:oxidized pyrimidine nucleobase lesion DNA N-glycosylase activity"/>
    <property type="evidence" value="ECO:0007669"/>
    <property type="project" value="TreeGrafter"/>
</dbReference>
<evidence type="ECO:0000256" key="8">
    <source>
        <dbReference type="ARBA" id="ARBA00044632"/>
    </source>
</evidence>
<comment type="similarity">
    <text evidence="1">Belongs to the Nth/MutY family.</text>
</comment>
<dbReference type="InterPro" id="IPR003265">
    <property type="entry name" value="HhH-GPD_domain"/>
</dbReference>
<keyword evidence="11" id="KW-1185">Reference proteome</keyword>
<dbReference type="PANTHER" id="PTHR43286">
    <property type="entry name" value="ENDONUCLEASE III-LIKE PROTEIN 1"/>
    <property type="match status" value="1"/>
</dbReference>
<organism evidence="10 11">
    <name type="scientific">Cutaneotrichosporon oleaginosum</name>
    <dbReference type="NCBI Taxonomy" id="879819"/>
    <lineage>
        <taxon>Eukaryota</taxon>
        <taxon>Fungi</taxon>
        <taxon>Dikarya</taxon>
        <taxon>Basidiomycota</taxon>
        <taxon>Agaricomycotina</taxon>
        <taxon>Tremellomycetes</taxon>
        <taxon>Trichosporonales</taxon>
        <taxon>Trichosporonaceae</taxon>
        <taxon>Cutaneotrichosporon</taxon>
    </lineage>
</organism>
<keyword evidence="6" id="KW-0456">Lyase</keyword>
<evidence type="ECO:0000313" key="10">
    <source>
        <dbReference type="EMBL" id="KLT46015.1"/>
    </source>
</evidence>
<evidence type="ECO:0000256" key="5">
    <source>
        <dbReference type="ARBA" id="ARBA00023204"/>
    </source>
</evidence>
<dbReference type="InterPro" id="IPR000445">
    <property type="entry name" value="HhH_motif"/>
</dbReference>
<evidence type="ECO:0000256" key="4">
    <source>
        <dbReference type="ARBA" id="ARBA00022801"/>
    </source>
</evidence>
<comment type="catalytic activity">
    <reaction evidence="8">
        <text>2'-deoxyribonucleotide-(2'-deoxyribose 5'-phosphate)-2'-deoxyribonucleotide-DNA = a 3'-end 2'-deoxyribonucleotide-(2,3-dehydro-2,3-deoxyribose 5'-phosphate)-DNA + a 5'-end 5'-phospho-2'-deoxyribonucleoside-DNA + H(+)</text>
        <dbReference type="Rhea" id="RHEA:66592"/>
        <dbReference type="Rhea" id="RHEA-COMP:13180"/>
        <dbReference type="Rhea" id="RHEA-COMP:16897"/>
        <dbReference type="Rhea" id="RHEA-COMP:17067"/>
        <dbReference type="ChEBI" id="CHEBI:15378"/>
        <dbReference type="ChEBI" id="CHEBI:136412"/>
        <dbReference type="ChEBI" id="CHEBI:157695"/>
        <dbReference type="ChEBI" id="CHEBI:167181"/>
        <dbReference type="EC" id="4.2.99.18"/>
    </reaction>
</comment>
<dbReference type="PANTHER" id="PTHR43286:SF1">
    <property type="entry name" value="ENDONUCLEASE III-LIKE PROTEIN 1"/>
    <property type="match status" value="1"/>
</dbReference>
<reference evidence="10 11" key="1">
    <citation type="submission" date="2015-03" db="EMBL/GenBank/DDBJ databases">
        <title>Genomics and transcriptomics of the oil-accumulating basidiomycete yeast T. oleaginosus allow insights into substrate utilization and the diverse evolutionary trajectories of mating systems in fungi.</title>
        <authorList>
            <consortium name="DOE Joint Genome Institute"/>
            <person name="Kourist R."/>
            <person name="Kracht O."/>
            <person name="Bracharz F."/>
            <person name="Lipzen A."/>
            <person name="Nolan M."/>
            <person name="Ohm R."/>
            <person name="Grigoriev I."/>
            <person name="Sun S."/>
            <person name="Heitman J."/>
            <person name="Bruck T."/>
            <person name="Nowrousian M."/>
        </authorList>
    </citation>
    <scope>NUCLEOTIDE SEQUENCE [LARGE SCALE GENOMIC DNA]</scope>
    <source>
        <strain evidence="10 11">IBC0246</strain>
    </source>
</reference>
<dbReference type="AlphaFoldDB" id="A0A0J0XY93"/>
<dbReference type="RefSeq" id="XP_018282506.1">
    <property type="nucleotide sequence ID" value="XM_018421876.1"/>
</dbReference>
<dbReference type="Gene3D" id="1.10.1670.10">
    <property type="entry name" value="Helix-hairpin-Helix base-excision DNA repair enzymes (C-terminal)"/>
    <property type="match status" value="1"/>
</dbReference>
<evidence type="ECO:0000256" key="6">
    <source>
        <dbReference type="ARBA" id="ARBA00023239"/>
    </source>
</evidence>
<accession>A0A0J0XY93</accession>
<evidence type="ECO:0000313" key="11">
    <source>
        <dbReference type="Proteomes" id="UP000053611"/>
    </source>
</evidence>
<dbReference type="InterPro" id="IPR011257">
    <property type="entry name" value="DNA_glycosylase"/>
</dbReference>
<dbReference type="SMART" id="SM00478">
    <property type="entry name" value="ENDO3c"/>
    <property type="match status" value="1"/>
</dbReference>
<sequence>MQDLDAKTLRFHILISLMLSSQTKDAVTSQAVINLHETIPGGLTAETLAAAPESTVAEAINKVGFWRRKTEYIQAAARTLASRSDGDVPQTIEELCELKGVGPKMGFLALQAAWNINAGIGVDVHVHRITNRLNSVTNIADGCVNLESWLPPELHRPINPLLVGFGQVICLPVGPRCDVCLLGQQKLCPSRVAVNAANRKEISYRFTADEDEDVKSELDETKPKVEIAYEEDVKPRPEVDAVDGVEKLEEKATVDTISVKPEPL</sequence>
<dbReference type="CDD" id="cd00056">
    <property type="entry name" value="ENDO3c"/>
    <property type="match status" value="1"/>
</dbReference>
<dbReference type="FunFam" id="1.10.340.30:FF:000001">
    <property type="entry name" value="Endonuclease III"/>
    <property type="match status" value="1"/>
</dbReference>
<dbReference type="GO" id="GO:0006285">
    <property type="term" value="P:base-excision repair, AP site formation"/>
    <property type="evidence" value="ECO:0007669"/>
    <property type="project" value="TreeGrafter"/>
</dbReference>
<dbReference type="Gene3D" id="1.10.340.30">
    <property type="entry name" value="Hypothetical protein, domain 2"/>
    <property type="match status" value="1"/>
</dbReference>
<dbReference type="GO" id="GO:0140078">
    <property type="term" value="F:class I DNA-(apurinic or apyrimidinic site) endonuclease activity"/>
    <property type="evidence" value="ECO:0007669"/>
    <property type="project" value="UniProtKB-EC"/>
</dbReference>
<dbReference type="GO" id="GO:0005634">
    <property type="term" value="C:nucleus"/>
    <property type="evidence" value="ECO:0007669"/>
    <property type="project" value="TreeGrafter"/>
</dbReference>
<dbReference type="GO" id="GO:0003677">
    <property type="term" value="F:DNA binding"/>
    <property type="evidence" value="ECO:0007669"/>
    <property type="project" value="InterPro"/>
</dbReference>
<evidence type="ECO:0000259" key="9">
    <source>
        <dbReference type="SMART" id="SM00478"/>
    </source>
</evidence>
<dbReference type="EMBL" id="KQ087179">
    <property type="protein sequence ID" value="KLT46015.1"/>
    <property type="molecule type" value="Genomic_DNA"/>
</dbReference>
<evidence type="ECO:0000256" key="2">
    <source>
        <dbReference type="ARBA" id="ARBA00012720"/>
    </source>
</evidence>
<name>A0A0J0XY93_9TREE</name>
<proteinExistence type="inferred from homology"/>
<keyword evidence="5" id="KW-0234">DNA repair</keyword>
<dbReference type="STRING" id="879819.A0A0J0XY93"/>
<protein>
    <recommendedName>
        <fullName evidence="2">DNA-(apurinic or apyrimidinic site) lyase</fullName>
        <ecNumber evidence="2">4.2.99.18</ecNumber>
    </recommendedName>
</protein>
<gene>
    <name evidence="10" type="ORF">CC85DRAFT_282154</name>
</gene>
<dbReference type="InterPro" id="IPR023170">
    <property type="entry name" value="HhH_base_excis_C"/>
</dbReference>
<dbReference type="Pfam" id="PF00730">
    <property type="entry name" value="HhH-GPD"/>
    <property type="match status" value="1"/>
</dbReference>
<evidence type="ECO:0000256" key="1">
    <source>
        <dbReference type="ARBA" id="ARBA00008343"/>
    </source>
</evidence>
<dbReference type="EC" id="4.2.99.18" evidence="2"/>
<dbReference type="Pfam" id="PF00633">
    <property type="entry name" value="HHH"/>
    <property type="match status" value="1"/>
</dbReference>
<keyword evidence="7" id="KW-0326">Glycosidase</keyword>
<keyword evidence="3" id="KW-0227">DNA damage</keyword>
<dbReference type="GeneID" id="28982479"/>
<dbReference type="Proteomes" id="UP000053611">
    <property type="component" value="Unassembled WGS sequence"/>
</dbReference>
<keyword evidence="4" id="KW-0378">Hydrolase</keyword>